<dbReference type="AlphaFoldDB" id="A0AAE1U9P3"/>
<sequence length="131" mass="15322">MTLMEPFLDAGRNLTMDNWFTSLPLTRQLYDRNTTCVGTIRRKGPYAIQRLEVPTLSRSLKTLIRDCYNVPEQHLPPPPNPQPAESRQRCNIYHWKTASKCKTRCLECNRPICPTHTRITCVECYRDNPQE</sequence>
<keyword evidence="3" id="KW-1185">Reference proteome</keyword>
<reference evidence="2" key="1">
    <citation type="submission" date="2023-11" db="EMBL/GenBank/DDBJ databases">
        <title>Genome assemblies of two species of porcelain crab, Petrolisthes cinctipes and Petrolisthes manimaculis (Anomura: Porcellanidae).</title>
        <authorList>
            <person name="Angst P."/>
        </authorList>
    </citation>
    <scope>NUCLEOTIDE SEQUENCE</scope>
    <source>
        <strain evidence="2">PB745_02</strain>
        <tissue evidence="2">Gill</tissue>
    </source>
</reference>
<dbReference type="Proteomes" id="UP001292094">
    <property type="component" value="Unassembled WGS sequence"/>
</dbReference>
<evidence type="ECO:0000259" key="1">
    <source>
        <dbReference type="Pfam" id="PF13843"/>
    </source>
</evidence>
<proteinExistence type="predicted"/>
<gene>
    <name evidence="2" type="ORF">Pmani_017590</name>
</gene>
<protein>
    <recommendedName>
        <fullName evidence="1">PiggyBac transposable element-derived protein domain-containing protein</fullName>
    </recommendedName>
</protein>
<dbReference type="Pfam" id="PF13843">
    <property type="entry name" value="DDE_Tnp_1_7"/>
    <property type="match status" value="1"/>
</dbReference>
<name>A0AAE1U9P3_9EUCA</name>
<accession>A0AAE1U9P3</accession>
<organism evidence="2 3">
    <name type="scientific">Petrolisthes manimaculis</name>
    <dbReference type="NCBI Taxonomy" id="1843537"/>
    <lineage>
        <taxon>Eukaryota</taxon>
        <taxon>Metazoa</taxon>
        <taxon>Ecdysozoa</taxon>
        <taxon>Arthropoda</taxon>
        <taxon>Crustacea</taxon>
        <taxon>Multicrustacea</taxon>
        <taxon>Malacostraca</taxon>
        <taxon>Eumalacostraca</taxon>
        <taxon>Eucarida</taxon>
        <taxon>Decapoda</taxon>
        <taxon>Pleocyemata</taxon>
        <taxon>Anomura</taxon>
        <taxon>Galatheoidea</taxon>
        <taxon>Porcellanidae</taxon>
        <taxon>Petrolisthes</taxon>
    </lineage>
</organism>
<evidence type="ECO:0000313" key="3">
    <source>
        <dbReference type="Proteomes" id="UP001292094"/>
    </source>
</evidence>
<evidence type="ECO:0000313" key="2">
    <source>
        <dbReference type="EMBL" id="KAK4310879.1"/>
    </source>
</evidence>
<feature type="domain" description="PiggyBac transposable element-derived protein" evidence="1">
    <location>
        <begin position="1"/>
        <end position="45"/>
    </location>
</feature>
<dbReference type="InterPro" id="IPR029526">
    <property type="entry name" value="PGBD"/>
</dbReference>
<dbReference type="EMBL" id="JAWZYT010001587">
    <property type="protein sequence ID" value="KAK4310879.1"/>
    <property type="molecule type" value="Genomic_DNA"/>
</dbReference>
<comment type="caution">
    <text evidence="2">The sequence shown here is derived from an EMBL/GenBank/DDBJ whole genome shotgun (WGS) entry which is preliminary data.</text>
</comment>